<organism evidence="3">
    <name type="scientific">Grosmannia clavigera (strain kw1407 / UAMH 11150)</name>
    <name type="common">Blue stain fungus</name>
    <name type="synonym">Graphiocladiella clavigera</name>
    <dbReference type="NCBI Taxonomy" id="655863"/>
    <lineage>
        <taxon>Eukaryota</taxon>
        <taxon>Fungi</taxon>
        <taxon>Dikarya</taxon>
        <taxon>Ascomycota</taxon>
        <taxon>Pezizomycotina</taxon>
        <taxon>Sordariomycetes</taxon>
        <taxon>Sordariomycetidae</taxon>
        <taxon>Ophiostomatales</taxon>
        <taxon>Ophiostomataceae</taxon>
        <taxon>Leptographium</taxon>
    </lineage>
</organism>
<dbReference type="RefSeq" id="XP_014171886.1">
    <property type="nucleotide sequence ID" value="XM_014316411.1"/>
</dbReference>
<protein>
    <submittedName>
        <fullName evidence="2">Uncharacterized protein</fullName>
    </submittedName>
</protein>
<dbReference type="EMBL" id="GL629782">
    <property type="protein sequence ID" value="EFX02404.1"/>
    <property type="molecule type" value="Genomic_DNA"/>
</dbReference>
<dbReference type="AlphaFoldDB" id="F0XJ79"/>
<gene>
    <name evidence="2" type="ORF">CMQ_2453</name>
</gene>
<evidence type="ECO:0000313" key="2">
    <source>
        <dbReference type="EMBL" id="EFX02404.1"/>
    </source>
</evidence>
<reference evidence="2 3" key="1">
    <citation type="journal article" date="2011" name="Proc. Natl. Acad. Sci. U.S.A.">
        <title>Genome and transcriptome analyses of the mountain pine beetle-fungal symbiont Grosmannia clavigera, a lodgepole pine pathogen.</title>
        <authorList>
            <person name="DiGuistini S."/>
            <person name="Wang Y."/>
            <person name="Liao N.Y."/>
            <person name="Taylor G."/>
            <person name="Tanguay P."/>
            <person name="Feau N."/>
            <person name="Henrissat B."/>
            <person name="Chan S.K."/>
            <person name="Hesse-Orce U."/>
            <person name="Alamouti S.M."/>
            <person name="Tsui C.K.M."/>
            <person name="Docking R.T."/>
            <person name="Levasseur A."/>
            <person name="Haridas S."/>
            <person name="Robertson G."/>
            <person name="Birol I."/>
            <person name="Holt R.A."/>
            <person name="Marra M.A."/>
            <person name="Hamelin R.C."/>
            <person name="Hirst M."/>
            <person name="Jones S.J.M."/>
            <person name="Bohlmann J."/>
            <person name="Breuil C."/>
        </authorList>
    </citation>
    <scope>NUCLEOTIDE SEQUENCE [LARGE SCALE GENOMIC DNA]</scope>
    <source>
        <strain evidence="3">kw1407 / UAMH 11150</strain>
    </source>
</reference>
<proteinExistence type="predicted"/>
<evidence type="ECO:0000313" key="3">
    <source>
        <dbReference type="Proteomes" id="UP000007796"/>
    </source>
</evidence>
<keyword evidence="3" id="KW-1185">Reference proteome</keyword>
<sequence length="176" mass="18405">MASQKSTEETDATSCQLPVAETDATSVEGESVAAEGQPGSLETLAMALDNRSFFGASSISATNFRTSLAQRPEREMSRVDPLFLQIGSQFAAHVSSGTQSSAPFGGRPTVVNLNSREMFLLNGSFTYTSNAVLESDTMGLGVITTEELQTTDGTAESSDGNSDGNGVIAAQFEDTV</sequence>
<feature type="region of interest" description="Disordered" evidence="1">
    <location>
        <begin position="1"/>
        <end position="35"/>
    </location>
</feature>
<evidence type="ECO:0000256" key="1">
    <source>
        <dbReference type="SAM" id="MobiDB-lite"/>
    </source>
</evidence>
<dbReference type="Proteomes" id="UP000007796">
    <property type="component" value="Unassembled WGS sequence"/>
</dbReference>
<accession>F0XJ79</accession>
<dbReference type="HOGENOM" id="CLU_1525311_0_0_1"/>
<dbReference type="InParanoid" id="F0XJ79"/>
<dbReference type="GeneID" id="25975444"/>
<name>F0XJ79_GROCL</name>